<evidence type="ECO:0000313" key="1">
    <source>
        <dbReference type="EMBL" id="KAL3690205.1"/>
    </source>
</evidence>
<keyword evidence="2" id="KW-1185">Reference proteome</keyword>
<comment type="caution">
    <text evidence="1">The sequence shown here is derived from an EMBL/GenBank/DDBJ whole genome shotgun (WGS) entry which is preliminary data.</text>
</comment>
<dbReference type="Proteomes" id="UP001633002">
    <property type="component" value="Unassembled WGS sequence"/>
</dbReference>
<accession>A0ABD3HIR3</accession>
<name>A0ABD3HIR3_9MARC</name>
<evidence type="ECO:0008006" key="3">
    <source>
        <dbReference type="Google" id="ProtNLM"/>
    </source>
</evidence>
<organism evidence="1 2">
    <name type="scientific">Riccia sorocarpa</name>
    <dbReference type="NCBI Taxonomy" id="122646"/>
    <lineage>
        <taxon>Eukaryota</taxon>
        <taxon>Viridiplantae</taxon>
        <taxon>Streptophyta</taxon>
        <taxon>Embryophyta</taxon>
        <taxon>Marchantiophyta</taxon>
        <taxon>Marchantiopsida</taxon>
        <taxon>Marchantiidae</taxon>
        <taxon>Marchantiales</taxon>
        <taxon>Ricciaceae</taxon>
        <taxon>Riccia</taxon>
    </lineage>
</organism>
<protein>
    <recommendedName>
        <fullName evidence="3">F-box domain-containing protein</fullName>
    </recommendedName>
</protein>
<gene>
    <name evidence="1" type="ORF">R1sor_016514</name>
</gene>
<dbReference type="AlphaFoldDB" id="A0ABD3HIR3"/>
<dbReference type="PANTHER" id="PTHR31672:SF2">
    <property type="entry name" value="F-BOX DOMAIN-CONTAINING PROTEIN"/>
    <property type="match status" value="1"/>
</dbReference>
<sequence>MSTCTMPTHVKKSKRSSAGLVEKLKGTFAIDIPADLMMLIMQKLSFPHCFKARLLNREWRREFPERVRSHTWPIFCPALMSPGGQLNGFDRSTGCWTTFKFETVPIVDPSNTYRVFGRPPTETLQGALFCMTGTSADGVTATVINLLSGERRVISCPFQECWFSIFRLVGKNRYQLLAVGVSKAASHNYRPPGFWTYDSNSHSWSDMSRSWTSNHFSSGGNLLACLLTSARMCYTLWDQYLFVCRRRAALGSTEVYRANLESGSESTSDKVSVGLPDGFESFTLQLLNSVRHLCGKYGPQESGHDVKSAADSEYIYLCDENLVSYHLESGSWHNHGYIPTDAHNQCDHKKMCKVVCTKFEPGFNPFMAP</sequence>
<dbReference type="InterPro" id="IPR050796">
    <property type="entry name" value="SCF_F-box_component"/>
</dbReference>
<dbReference type="PANTHER" id="PTHR31672">
    <property type="entry name" value="BNACNNG10540D PROTEIN"/>
    <property type="match status" value="1"/>
</dbReference>
<evidence type="ECO:0000313" key="2">
    <source>
        <dbReference type="Proteomes" id="UP001633002"/>
    </source>
</evidence>
<proteinExistence type="predicted"/>
<dbReference type="EMBL" id="JBJQOH010000004">
    <property type="protein sequence ID" value="KAL3690205.1"/>
    <property type="molecule type" value="Genomic_DNA"/>
</dbReference>
<reference evidence="1 2" key="1">
    <citation type="submission" date="2024-09" db="EMBL/GenBank/DDBJ databases">
        <title>Chromosome-scale assembly of Riccia sorocarpa.</title>
        <authorList>
            <person name="Paukszto L."/>
        </authorList>
    </citation>
    <scope>NUCLEOTIDE SEQUENCE [LARGE SCALE GENOMIC DNA]</scope>
    <source>
        <strain evidence="1">LP-2024</strain>
        <tissue evidence="1">Aerial parts of the thallus</tissue>
    </source>
</reference>